<evidence type="ECO:0000313" key="2">
    <source>
        <dbReference type="Proteomes" id="UP001199642"/>
    </source>
</evidence>
<evidence type="ECO:0008006" key="3">
    <source>
        <dbReference type="Google" id="ProtNLM"/>
    </source>
</evidence>
<dbReference type="RefSeq" id="WP_231820932.1">
    <property type="nucleotide sequence ID" value="NZ_CP082781.1"/>
</dbReference>
<protein>
    <recommendedName>
        <fullName evidence="3">DksA C4-type domain-containing protein</fullName>
    </recommendedName>
</protein>
<organism evidence="1 2">
    <name type="scientific">Microbacterium resistens</name>
    <dbReference type="NCBI Taxonomy" id="156977"/>
    <lineage>
        <taxon>Bacteria</taxon>
        <taxon>Bacillati</taxon>
        <taxon>Actinomycetota</taxon>
        <taxon>Actinomycetes</taxon>
        <taxon>Micrococcales</taxon>
        <taxon>Microbacteriaceae</taxon>
        <taxon>Microbacterium</taxon>
    </lineage>
</organism>
<dbReference type="EMBL" id="CP082781">
    <property type="protein sequence ID" value="UGS27600.1"/>
    <property type="molecule type" value="Genomic_DNA"/>
</dbReference>
<dbReference type="Proteomes" id="UP001199642">
    <property type="component" value="Chromosome"/>
</dbReference>
<sequence length="108" mass="11788">MIEEEHIRFVAAADVTDDCRVEAEMRKRRQTLTASQARQFAAELVRAAGEAESAAAELVRPVAVARFDVEHVHPECIAGKCGNCDGEVLTLTDEWVPCAHQCHEDGAA</sequence>
<name>A0ABY3RXF2_9MICO</name>
<reference evidence="1 2" key="1">
    <citation type="submission" date="2023-01" db="EMBL/GenBank/DDBJ databases">
        <title>Characterization of estradiol degrading bacteria Microbacterium sp. MZT7 and reveal degrading genes through genome analysis.</title>
        <authorList>
            <person name="Hao P."/>
            <person name="Gao Y."/>
        </authorList>
    </citation>
    <scope>NUCLEOTIDE SEQUENCE [LARGE SCALE GENOMIC DNA]</scope>
    <source>
        <strain evidence="1 2">MZT7</strain>
    </source>
</reference>
<gene>
    <name evidence="1" type="ORF">K8F61_05270</name>
</gene>
<proteinExistence type="predicted"/>
<accession>A0ABY3RXF2</accession>
<evidence type="ECO:0000313" key="1">
    <source>
        <dbReference type="EMBL" id="UGS27600.1"/>
    </source>
</evidence>
<keyword evidence="2" id="KW-1185">Reference proteome</keyword>